<organism evidence="2 3">
    <name type="scientific">Rahnella variigena</name>
    <dbReference type="NCBI Taxonomy" id="574964"/>
    <lineage>
        <taxon>Bacteria</taxon>
        <taxon>Pseudomonadati</taxon>
        <taxon>Pseudomonadota</taxon>
        <taxon>Gammaproteobacteria</taxon>
        <taxon>Enterobacterales</taxon>
        <taxon>Yersiniaceae</taxon>
        <taxon>Rahnella</taxon>
    </lineage>
</organism>
<dbReference type="CDD" id="cd00761">
    <property type="entry name" value="Glyco_tranf_GTA_type"/>
    <property type="match status" value="1"/>
</dbReference>
<evidence type="ECO:0000313" key="2">
    <source>
        <dbReference type="EMBL" id="RKF69175.1"/>
    </source>
</evidence>
<sequence>MNPLISICIPTKDRLKHLTATVESIINDGVDVSLYEIVISDNSDNDNIRIYCESLQANGYRVKHVKNPLLGFYNSIVSLREASGSLLKLHNDYSCFVKGQFSFMIKLVQENINDMPTIFFSNGTLGFNVNKLCSSKDDFFSKTHFQNTWSSAFSIWKKDFDLVPHERENLDSMFPHTSILLNCIKENYLICDYVIFENISVSGKGGYNLFDCFCNRYLNMLRAKVKSSELTNKTFRRIKWKMFLDFVTPWYYKTVSTDQGFTFDVTNADGIIKKNYGILPYYVMLTVCKIKKIISRR</sequence>
<protein>
    <submittedName>
        <fullName evidence="2">Glycosyl transferase family 2</fullName>
    </submittedName>
</protein>
<dbReference type="Proteomes" id="UP000284853">
    <property type="component" value="Unassembled WGS sequence"/>
</dbReference>
<keyword evidence="3" id="KW-1185">Reference proteome</keyword>
<proteinExistence type="predicted"/>
<reference evidence="2 3" key="1">
    <citation type="submission" date="2017-08" db="EMBL/GenBank/DDBJ databases">
        <title>Comparative genomics of bacteria isolated from necrotic lesions of AOD affected trees.</title>
        <authorList>
            <person name="Doonan J."/>
            <person name="Denman S."/>
            <person name="Mcdonald J.E."/>
        </authorList>
    </citation>
    <scope>NUCLEOTIDE SEQUENCE [LARGE SCALE GENOMIC DNA]</scope>
    <source>
        <strain evidence="2 3">CIP 105588</strain>
    </source>
</reference>
<dbReference type="InterPro" id="IPR029044">
    <property type="entry name" value="Nucleotide-diphossugar_trans"/>
</dbReference>
<evidence type="ECO:0000259" key="1">
    <source>
        <dbReference type="Pfam" id="PF00535"/>
    </source>
</evidence>
<feature type="domain" description="Glycosyltransferase 2-like" evidence="1">
    <location>
        <begin position="6"/>
        <end position="68"/>
    </location>
</feature>
<evidence type="ECO:0000313" key="3">
    <source>
        <dbReference type="Proteomes" id="UP000284853"/>
    </source>
</evidence>
<comment type="caution">
    <text evidence="2">The sequence shown here is derived from an EMBL/GenBank/DDBJ whole genome shotgun (WGS) entry which is preliminary data.</text>
</comment>
<dbReference type="SUPFAM" id="SSF53448">
    <property type="entry name" value="Nucleotide-diphospho-sugar transferases"/>
    <property type="match status" value="1"/>
</dbReference>
<dbReference type="Gene3D" id="3.90.550.10">
    <property type="entry name" value="Spore Coat Polysaccharide Biosynthesis Protein SpsA, Chain A"/>
    <property type="match status" value="1"/>
</dbReference>
<accession>A0ABX9PX86</accession>
<dbReference type="Pfam" id="PF00535">
    <property type="entry name" value="Glycos_transf_2"/>
    <property type="match status" value="1"/>
</dbReference>
<keyword evidence="2" id="KW-0808">Transferase</keyword>
<gene>
    <name evidence="2" type="ORF">CKQ54_12715</name>
</gene>
<dbReference type="InterPro" id="IPR001173">
    <property type="entry name" value="Glyco_trans_2-like"/>
</dbReference>
<name>A0ABX9PX86_9GAMM</name>
<dbReference type="GeneID" id="302709672"/>
<dbReference type="EMBL" id="NSDJ01000001">
    <property type="protein sequence ID" value="RKF69175.1"/>
    <property type="molecule type" value="Genomic_DNA"/>
</dbReference>
<dbReference type="RefSeq" id="WP_120162703.1">
    <property type="nucleotide sequence ID" value="NZ_NSDJ01000001.1"/>
</dbReference>
<dbReference type="GO" id="GO:0016740">
    <property type="term" value="F:transferase activity"/>
    <property type="evidence" value="ECO:0007669"/>
    <property type="project" value="UniProtKB-KW"/>
</dbReference>